<dbReference type="Proteomes" id="UP001172159">
    <property type="component" value="Unassembled WGS sequence"/>
</dbReference>
<keyword evidence="4" id="KW-1185">Reference proteome</keyword>
<evidence type="ECO:0000259" key="2">
    <source>
        <dbReference type="Pfam" id="PF05199"/>
    </source>
</evidence>
<accession>A0AA40K630</accession>
<dbReference type="Gene3D" id="3.50.50.60">
    <property type="entry name" value="FAD/NAD(P)-binding domain"/>
    <property type="match status" value="1"/>
</dbReference>
<proteinExistence type="inferred from homology"/>
<name>A0AA40K630_9PEZI</name>
<comment type="similarity">
    <text evidence="1">Belongs to the GMC oxidoreductase family.</text>
</comment>
<dbReference type="GO" id="GO:0044550">
    <property type="term" value="P:secondary metabolite biosynthetic process"/>
    <property type="evidence" value="ECO:0007669"/>
    <property type="project" value="TreeGrafter"/>
</dbReference>
<dbReference type="AlphaFoldDB" id="A0AA40K630"/>
<protein>
    <recommendedName>
        <fullName evidence="2">Glucose-methanol-choline oxidoreductase C-terminal domain-containing protein</fullName>
    </recommendedName>
</protein>
<dbReference type="GO" id="GO:0016614">
    <property type="term" value="F:oxidoreductase activity, acting on CH-OH group of donors"/>
    <property type="evidence" value="ECO:0007669"/>
    <property type="project" value="InterPro"/>
</dbReference>
<evidence type="ECO:0000313" key="3">
    <source>
        <dbReference type="EMBL" id="KAK0747299.1"/>
    </source>
</evidence>
<feature type="domain" description="Glucose-methanol-choline oxidoreductase C-terminal" evidence="2">
    <location>
        <begin position="132"/>
        <end position="163"/>
    </location>
</feature>
<dbReference type="EMBL" id="JAUKTV010000001">
    <property type="protein sequence ID" value="KAK0747299.1"/>
    <property type="molecule type" value="Genomic_DNA"/>
</dbReference>
<dbReference type="GO" id="GO:0050660">
    <property type="term" value="F:flavin adenine dinucleotide binding"/>
    <property type="evidence" value="ECO:0007669"/>
    <property type="project" value="InterPro"/>
</dbReference>
<dbReference type="InterPro" id="IPR007867">
    <property type="entry name" value="GMC_OxRtase_C"/>
</dbReference>
<evidence type="ECO:0000256" key="1">
    <source>
        <dbReference type="ARBA" id="ARBA00010790"/>
    </source>
</evidence>
<dbReference type="InterPro" id="IPR036188">
    <property type="entry name" value="FAD/NAD-bd_sf"/>
</dbReference>
<comment type="caution">
    <text evidence="3">The sequence shown here is derived from an EMBL/GenBank/DDBJ whole genome shotgun (WGS) entry which is preliminary data.</text>
</comment>
<organism evidence="3 4">
    <name type="scientific">Apiosordaria backusii</name>
    <dbReference type="NCBI Taxonomy" id="314023"/>
    <lineage>
        <taxon>Eukaryota</taxon>
        <taxon>Fungi</taxon>
        <taxon>Dikarya</taxon>
        <taxon>Ascomycota</taxon>
        <taxon>Pezizomycotina</taxon>
        <taxon>Sordariomycetes</taxon>
        <taxon>Sordariomycetidae</taxon>
        <taxon>Sordariales</taxon>
        <taxon>Lasiosphaeriaceae</taxon>
        <taxon>Apiosordaria</taxon>
    </lineage>
</organism>
<sequence>MAVNNPSNITLLNLTTPNSPFFDTAWTEYMTFRTGPLTQSHGNLHAVFSLSNIATSPHHSQSLLESLSSINHTNHLPAFYSSHPSLLAGYIAQHALQTSNFALQSAILENPFPGSSGNLNIQLQKPLSRGTAVYGVKRLRVVDASLLPIIPAVHLQATMYAVAEKTADLIVEDARGRQRKN</sequence>
<dbReference type="Pfam" id="PF05199">
    <property type="entry name" value="GMC_oxred_C"/>
    <property type="match status" value="1"/>
</dbReference>
<dbReference type="InterPro" id="IPR012132">
    <property type="entry name" value="GMC_OxRdtase"/>
</dbReference>
<dbReference type="SUPFAM" id="SSF51905">
    <property type="entry name" value="FAD/NAD(P)-binding domain"/>
    <property type="match status" value="1"/>
</dbReference>
<dbReference type="PANTHER" id="PTHR11552">
    <property type="entry name" value="GLUCOSE-METHANOL-CHOLINE GMC OXIDOREDUCTASE"/>
    <property type="match status" value="1"/>
</dbReference>
<evidence type="ECO:0000313" key="4">
    <source>
        <dbReference type="Proteomes" id="UP001172159"/>
    </source>
</evidence>
<gene>
    <name evidence="3" type="ORF">B0T21DRAFT_405939</name>
</gene>
<reference evidence="3" key="1">
    <citation type="submission" date="2023-06" db="EMBL/GenBank/DDBJ databases">
        <title>Genome-scale phylogeny and comparative genomics of the fungal order Sordariales.</title>
        <authorList>
            <consortium name="Lawrence Berkeley National Laboratory"/>
            <person name="Hensen N."/>
            <person name="Bonometti L."/>
            <person name="Westerberg I."/>
            <person name="Brannstrom I.O."/>
            <person name="Guillou S."/>
            <person name="Cros-Aarteil S."/>
            <person name="Calhoun S."/>
            <person name="Haridas S."/>
            <person name="Kuo A."/>
            <person name="Mondo S."/>
            <person name="Pangilinan J."/>
            <person name="Riley R."/>
            <person name="Labutti K."/>
            <person name="Andreopoulos B."/>
            <person name="Lipzen A."/>
            <person name="Chen C."/>
            <person name="Yanf M."/>
            <person name="Daum C."/>
            <person name="Ng V."/>
            <person name="Clum A."/>
            <person name="Steindorff A."/>
            <person name="Ohm R."/>
            <person name="Martin F."/>
            <person name="Silar P."/>
            <person name="Natvig D."/>
            <person name="Lalanne C."/>
            <person name="Gautier V."/>
            <person name="Ament-Velasquez S.L."/>
            <person name="Kruys A."/>
            <person name="Hutchinson M.I."/>
            <person name="Powell A.J."/>
            <person name="Barry K."/>
            <person name="Miller A.N."/>
            <person name="Grigoriev I.V."/>
            <person name="Debuchy R."/>
            <person name="Gladieux P."/>
            <person name="Thoren M.H."/>
            <person name="Johannesson H."/>
        </authorList>
    </citation>
    <scope>NUCLEOTIDE SEQUENCE</scope>
    <source>
        <strain evidence="3">CBS 540.89</strain>
    </source>
</reference>
<dbReference type="PANTHER" id="PTHR11552:SF115">
    <property type="entry name" value="DEHYDROGENASE XPTC-RELATED"/>
    <property type="match status" value="1"/>
</dbReference>